<protein>
    <submittedName>
        <fullName evidence="2">Uncharacterized protein</fullName>
    </submittedName>
</protein>
<gene>
    <name evidence="2" type="ORF">EYF80_026497</name>
</gene>
<evidence type="ECO:0000256" key="1">
    <source>
        <dbReference type="SAM" id="MobiDB-lite"/>
    </source>
</evidence>
<name>A0A4Z2HBW0_9TELE</name>
<feature type="region of interest" description="Disordered" evidence="1">
    <location>
        <begin position="1"/>
        <end position="30"/>
    </location>
</feature>
<sequence length="90" mass="9800">MLEDASGMSNRRAEERIPPQSPSDGHCSLKGLSINQQRFEVSGRRGGRIDGPLSTGGVWLAGIVVVQHGSSVVMWKRKHSSLIMAREQST</sequence>
<dbReference type="AlphaFoldDB" id="A0A4Z2HBW0"/>
<comment type="caution">
    <text evidence="2">The sequence shown here is derived from an EMBL/GenBank/DDBJ whole genome shotgun (WGS) entry which is preliminary data.</text>
</comment>
<keyword evidence="3" id="KW-1185">Reference proteome</keyword>
<evidence type="ECO:0000313" key="3">
    <source>
        <dbReference type="Proteomes" id="UP000314294"/>
    </source>
</evidence>
<proteinExistence type="predicted"/>
<accession>A0A4Z2HBW0</accession>
<organism evidence="2 3">
    <name type="scientific">Liparis tanakae</name>
    <name type="common">Tanaka's snailfish</name>
    <dbReference type="NCBI Taxonomy" id="230148"/>
    <lineage>
        <taxon>Eukaryota</taxon>
        <taxon>Metazoa</taxon>
        <taxon>Chordata</taxon>
        <taxon>Craniata</taxon>
        <taxon>Vertebrata</taxon>
        <taxon>Euteleostomi</taxon>
        <taxon>Actinopterygii</taxon>
        <taxon>Neopterygii</taxon>
        <taxon>Teleostei</taxon>
        <taxon>Neoteleostei</taxon>
        <taxon>Acanthomorphata</taxon>
        <taxon>Eupercaria</taxon>
        <taxon>Perciformes</taxon>
        <taxon>Cottioidei</taxon>
        <taxon>Cottales</taxon>
        <taxon>Liparidae</taxon>
        <taxon>Liparis</taxon>
    </lineage>
</organism>
<dbReference type="Proteomes" id="UP000314294">
    <property type="component" value="Unassembled WGS sequence"/>
</dbReference>
<evidence type="ECO:0000313" key="2">
    <source>
        <dbReference type="EMBL" id="TNN63246.1"/>
    </source>
</evidence>
<dbReference type="EMBL" id="SRLO01000277">
    <property type="protein sequence ID" value="TNN63246.1"/>
    <property type="molecule type" value="Genomic_DNA"/>
</dbReference>
<reference evidence="2 3" key="1">
    <citation type="submission" date="2019-03" db="EMBL/GenBank/DDBJ databases">
        <title>First draft genome of Liparis tanakae, snailfish: a comprehensive survey of snailfish specific genes.</title>
        <authorList>
            <person name="Kim W."/>
            <person name="Song I."/>
            <person name="Jeong J.-H."/>
            <person name="Kim D."/>
            <person name="Kim S."/>
            <person name="Ryu S."/>
            <person name="Song J.Y."/>
            <person name="Lee S.K."/>
        </authorList>
    </citation>
    <scope>NUCLEOTIDE SEQUENCE [LARGE SCALE GENOMIC DNA]</scope>
    <source>
        <tissue evidence="2">Muscle</tissue>
    </source>
</reference>